<dbReference type="EMBL" id="AAZDVE040000015">
    <property type="protein sequence ID" value="EMP9433142.1"/>
    <property type="molecule type" value="Genomic_DNA"/>
</dbReference>
<comment type="similarity">
    <text evidence="1">Belongs to the thioesterase family.</text>
</comment>
<organism evidence="3">
    <name type="scientific">Providencia stuartii</name>
    <dbReference type="NCBI Taxonomy" id="588"/>
    <lineage>
        <taxon>Bacteria</taxon>
        <taxon>Pseudomonadati</taxon>
        <taxon>Pseudomonadota</taxon>
        <taxon>Gammaproteobacteria</taxon>
        <taxon>Enterobacterales</taxon>
        <taxon>Morganellaceae</taxon>
        <taxon>Providencia</taxon>
    </lineage>
</organism>
<evidence type="ECO:0000259" key="2">
    <source>
        <dbReference type="Pfam" id="PF00975"/>
    </source>
</evidence>
<gene>
    <name evidence="3" type="ORF">JRA39_002197</name>
</gene>
<protein>
    <submittedName>
        <fullName evidence="3">Thioesterase</fullName>
    </submittedName>
</protein>
<dbReference type="Gene3D" id="3.40.50.1820">
    <property type="entry name" value="alpha/beta hydrolase"/>
    <property type="match status" value="1"/>
</dbReference>
<accession>A0AAI9I0B2</accession>
<evidence type="ECO:0000313" key="3">
    <source>
        <dbReference type="EMBL" id="EMP9433142.1"/>
    </source>
</evidence>
<name>A0AAI9I0B2_PROST</name>
<dbReference type="PANTHER" id="PTHR11487">
    <property type="entry name" value="THIOESTERASE"/>
    <property type="match status" value="1"/>
</dbReference>
<dbReference type="PANTHER" id="PTHR11487:SF0">
    <property type="entry name" value="S-ACYL FATTY ACID SYNTHASE THIOESTERASE, MEDIUM CHAIN"/>
    <property type="match status" value="1"/>
</dbReference>
<dbReference type="GO" id="GO:0008610">
    <property type="term" value="P:lipid biosynthetic process"/>
    <property type="evidence" value="ECO:0007669"/>
    <property type="project" value="TreeGrafter"/>
</dbReference>
<dbReference type="InterPro" id="IPR012223">
    <property type="entry name" value="TEII"/>
</dbReference>
<dbReference type="InterPro" id="IPR001031">
    <property type="entry name" value="Thioesterase"/>
</dbReference>
<feature type="domain" description="Thioesterase" evidence="2">
    <location>
        <begin position="22"/>
        <end position="238"/>
    </location>
</feature>
<proteinExistence type="inferred from homology"/>
<dbReference type="SUPFAM" id="SSF53474">
    <property type="entry name" value="alpha/beta-Hydrolases"/>
    <property type="match status" value="1"/>
</dbReference>
<dbReference type="InterPro" id="IPR029058">
    <property type="entry name" value="AB_hydrolase_fold"/>
</dbReference>
<sequence>MMINSSVFPYHFKSKANAVIDLVCFPSAGGNAAMYNKWNDITPDWLNICPVEYPGHGSRLKEALVNDPEIIIDEITNGIINKCDKKIAVFGHSVGSIIALQVVKQLQKQNNDNPLELIILSGRPETSMLSRRPKGYHLLPKEEFLKVISVYEGIPEELINNPEILDFFLPILRNDFQLNDKLSDVPPISIDIPVMAFYGERDSEIINHDAINKWATYTTEWLGSYTFPGGHFYLNQPVVRKMLLDTIVTRLKNILEI</sequence>
<comment type="caution">
    <text evidence="3">The sequence shown here is derived from an EMBL/GenBank/DDBJ whole genome shotgun (WGS) entry which is preliminary data.</text>
</comment>
<dbReference type="Pfam" id="PF00975">
    <property type="entry name" value="Thioesterase"/>
    <property type="match status" value="1"/>
</dbReference>
<reference evidence="3" key="1">
    <citation type="submission" date="2024-02" db="EMBL/GenBank/DDBJ databases">
        <authorList>
            <consortium name="Clinical and Environmental Microbiology Branch: Whole genome sequencing antimicrobial resistance pathogens in the healthcare setting"/>
        </authorList>
    </citation>
    <scope>NUCLEOTIDE SEQUENCE</scope>
    <source>
        <strain evidence="3">2020GO-00142</strain>
    </source>
</reference>
<dbReference type="AlphaFoldDB" id="A0AAI9I0B2"/>
<evidence type="ECO:0000256" key="1">
    <source>
        <dbReference type="ARBA" id="ARBA00007169"/>
    </source>
</evidence>